<dbReference type="OMA" id="PVIVMGF"/>
<reference evidence="9 10" key="1">
    <citation type="submission" date="2014-10" db="EMBL/GenBank/DDBJ databases">
        <title>Genome sequence of Micropolyspora internatus JCM3315.</title>
        <authorList>
            <person name="Shin S.-K."/>
            <person name="Yi H."/>
        </authorList>
    </citation>
    <scope>NUCLEOTIDE SEQUENCE [LARGE SCALE GENOMIC DNA]</scope>
    <source>
        <strain evidence="9 10">JCM 3315</strain>
    </source>
</reference>
<feature type="transmembrane region" description="Helical" evidence="8">
    <location>
        <begin position="6"/>
        <end position="28"/>
    </location>
</feature>
<dbReference type="AlphaFoldDB" id="A0A837D789"/>
<accession>A0A837D789</accession>
<dbReference type="Proteomes" id="UP000030848">
    <property type="component" value="Unassembled WGS sequence"/>
</dbReference>
<dbReference type="Pfam" id="PF01925">
    <property type="entry name" value="TauE"/>
    <property type="match status" value="1"/>
</dbReference>
<feature type="transmembrane region" description="Helical" evidence="8">
    <location>
        <begin position="95"/>
        <end position="116"/>
    </location>
</feature>
<comment type="subcellular location">
    <subcellularLocation>
        <location evidence="1 8">Cell membrane</location>
        <topology evidence="1 8">Multi-pass membrane protein</topology>
    </subcellularLocation>
</comment>
<keyword evidence="7 8" id="KW-0472">Membrane</keyword>
<gene>
    <name evidence="9" type="ORF">MINT15_37190</name>
</gene>
<proteinExistence type="inferred from homology"/>
<evidence type="ECO:0000256" key="3">
    <source>
        <dbReference type="ARBA" id="ARBA00022448"/>
    </source>
</evidence>
<keyword evidence="6 8" id="KW-1133">Transmembrane helix</keyword>
<sequence>MPDVLLSGAAVFAGALVQGVVGFGMNLIAAPLLALVDPDLVPVPLLMIALAHALLAVVREHRDIDWQGVGLVLLGRLPGTALGVLAVALLPQRPFAAIVGVAVLVCVALSVVSWTPRPTTRALLVAGVASGTLGTASSIGGPPIALVYQHESGPRIRATLAMCFGLGSSMSLLALGVAGQLSTDHSVTALWLLPFLVAGFALSGPARRFLPDGKRMRLAVLTVAGASALALVVRSIVG</sequence>
<dbReference type="InterPro" id="IPR052017">
    <property type="entry name" value="TSUP"/>
</dbReference>
<feature type="transmembrane region" description="Helical" evidence="8">
    <location>
        <begin position="122"/>
        <end position="148"/>
    </location>
</feature>
<dbReference type="GO" id="GO:0005886">
    <property type="term" value="C:plasma membrane"/>
    <property type="evidence" value="ECO:0007669"/>
    <property type="project" value="UniProtKB-SubCell"/>
</dbReference>
<feature type="transmembrane region" description="Helical" evidence="8">
    <location>
        <begin position="187"/>
        <end position="206"/>
    </location>
</feature>
<dbReference type="OrthoDB" id="5472127at2"/>
<dbReference type="InterPro" id="IPR002781">
    <property type="entry name" value="TM_pro_TauE-like"/>
</dbReference>
<dbReference type="PANTHER" id="PTHR30269">
    <property type="entry name" value="TRANSMEMBRANE PROTEIN YFCA"/>
    <property type="match status" value="1"/>
</dbReference>
<protein>
    <recommendedName>
        <fullName evidence="8">Probable membrane transporter protein</fullName>
    </recommendedName>
</protein>
<comment type="caution">
    <text evidence="9">The sequence shown here is derived from an EMBL/GenBank/DDBJ whole genome shotgun (WGS) entry which is preliminary data.</text>
</comment>
<keyword evidence="3" id="KW-0813">Transport</keyword>
<dbReference type="EMBL" id="JRZE01000006">
    <property type="protein sequence ID" value="KHF43517.1"/>
    <property type="molecule type" value="Genomic_DNA"/>
</dbReference>
<feature type="transmembrane region" description="Helical" evidence="8">
    <location>
        <begin position="70"/>
        <end position="90"/>
    </location>
</feature>
<evidence type="ECO:0000256" key="6">
    <source>
        <dbReference type="ARBA" id="ARBA00022989"/>
    </source>
</evidence>
<keyword evidence="4 8" id="KW-1003">Cell membrane</keyword>
<dbReference type="PANTHER" id="PTHR30269:SF37">
    <property type="entry name" value="MEMBRANE TRANSPORTER PROTEIN"/>
    <property type="match status" value="1"/>
</dbReference>
<evidence type="ECO:0000256" key="5">
    <source>
        <dbReference type="ARBA" id="ARBA00022692"/>
    </source>
</evidence>
<dbReference type="RefSeq" id="WP_015786564.1">
    <property type="nucleotide sequence ID" value="NZ_CALJZO010000032.1"/>
</dbReference>
<feature type="transmembrane region" description="Helical" evidence="8">
    <location>
        <begin position="40"/>
        <end position="58"/>
    </location>
</feature>
<evidence type="ECO:0000256" key="7">
    <source>
        <dbReference type="ARBA" id="ARBA00023136"/>
    </source>
</evidence>
<name>A0A837D789_9PSEU</name>
<evidence type="ECO:0000256" key="8">
    <source>
        <dbReference type="RuleBase" id="RU363041"/>
    </source>
</evidence>
<organism evidence="9 10">
    <name type="scientific">Saccharomonospora viridis</name>
    <dbReference type="NCBI Taxonomy" id="1852"/>
    <lineage>
        <taxon>Bacteria</taxon>
        <taxon>Bacillati</taxon>
        <taxon>Actinomycetota</taxon>
        <taxon>Actinomycetes</taxon>
        <taxon>Pseudonocardiales</taxon>
        <taxon>Pseudonocardiaceae</taxon>
        <taxon>Saccharomonospora</taxon>
    </lineage>
</organism>
<feature type="transmembrane region" description="Helical" evidence="8">
    <location>
        <begin position="218"/>
        <end position="237"/>
    </location>
</feature>
<evidence type="ECO:0000313" key="9">
    <source>
        <dbReference type="EMBL" id="KHF43517.1"/>
    </source>
</evidence>
<evidence type="ECO:0000313" key="10">
    <source>
        <dbReference type="Proteomes" id="UP000030848"/>
    </source>
</evidence>
<evidence type="ECO:0000256" key="4">
    <source>
        <dbReference type="ARBA" id="ARBA00022475"/>
    </source>
</evidence>
<keyword evidence="5 8" id="KW-0812">Transmembrane</keyword>
<feature type="transmembrane region" description="Helical" evidence="8">
    <location>
        <begin position="160"/>
        <end position="181"/>
    </location>
</feature>
<comment type="similarity">
    <text evidence="2 8">Belongs to the 4-toluene sulfonate uptake permease (TSUP) (TC 2.A.102) family.</text>
</comment>
<evidence type="ECO:0000256" key="2">
    <source>
        <dbReference type="ARBA" id="ARBA00009142"/>
    </source>
</evidence>
<evidence type="ECO:0000256" key="1">
    <source>
        <dbReference type="ARBA" id="ARBA00004651"/>
    </source>
</evidence>